<dbReference type="Gene3D" id="1.25.40.10">
    <property type="entry name" value="Tetratricopeptide repeat domain"/>
    <property type="match status" value="1"/>
</dbReference>
<dbReference type="GO" id="GO:0006886">
    <property type="term" value="P:intracellular protein transport"/>
    <property type="evidence" value="ECO:0007669"/>
    <property type="project" value="InterPro"/>
</dbReference>
<sequence>MADERRLTEAQGCEAKAKEHLKTSVWKLKTKPDYDSAAIEYERAAVCYKNAGKLDLAVAAHLKASECYGNNKNMFHEAKSKESAAFICRDMKDFKKAGELFKAAADGYLHAGVMDTAAMSIDKAAKLMENADETVAIELYEFGLTLVQQADKSKLAMNFYQRLIKLFLKAADYKKAKAVSVELIEKYKEVDALPRIGQVVVGIVMMALVVDDPIDGLNQLLHLPPSDNFAEERSICNNIITAYEKGDEAKVQEILARGFIRSMDNEYLRLAKLVHVPENKRRDPNSKNDYYVPTTEDGELEDGALC</sequence>
<dbReference type="GO" id="GO:0019905">
    <property type="term" value="F:syntaxin binding"/>
    <property type="evidence" value="ECO:0007669"/>
    <property type="project" value="TreeGrafter"/>
</dbReference>
<dbReference type="GO" id="GO:0031201">
    <property type="term" value="C:SNARE complex"/>
    <property type="evidence" value="ECO:0007669"/>
    <property type="project" value="TreeGrafter"/>
</dbReference>
<dbReference type="InterPro" id="IPR000744">
    <property type="entry name" value="NSF_attach"/>
</dbReference>
<evidence type="ECO:0000256" key="5">
    <source>
        <dbReference type="ARBA" id="ARBA00022927"/>
    </source>
</evidence>
<dbReference type="AlphaFoldDB" id="A0A7E4UYW3"/>
<keyword evidence="9" id="KW-1185">Reference proteome</keyword>
<comment type="similarity">
    <text evidence="2">Belongs to the SNAP family.</text>
</comment>
<keyword evidence="4" id="KW-0931">ER-Golgi transport</keyword>
<evidence type="ECO:0000256" key="1">
    <source>
        <dbReference type="ARBA" id="ARBA00004170"/>
    </source>
</evidence>
<evidence type="ECO:0000313" key="10">
    <source>
        <dbReference type="WBParaSite" id="Pan_g14429.t1"/>
    </source>
</evidence>
<keyword evidence="6" id="KW-0472">Membrane</keyword>
<proteinExistence type="inferred from homology"/>
<evidence type="ECO:0000256" key="2">
    <source>
        <dbReference type="ARBA" id="ARBA00010050"/>
    </source>
</evidence>
<protein>
    <recommendedName>
        <fullName evidence="7">Gamma-soluble NSF attachment protein</fullName>
    </recommendedName>
    <alternativeName>
        <fullName evidence="8">N-ethylmaleimide-sensitive factor attachment protein gamma</fullName>
    </alternativeName>
</protein>
<evidence type="ECO:0000256" key="6">
    <source>
        <dbReference type="ARBA" id="ARBA00023136"/>
    </source>
</evidence>
<dbReference type="InterPro" id="IPR011990">
    <property type="entry name" value="TPR-like_helical_dom_sf"/>
</dbReference>
<evidence type="ECO:0000256" key="8">
    <source>
        <dbReference type="ARBA" id="ARBA00042485"/>
    </source>
</evidence>
<dbReference type="GO" id="GO:0005774">
    <property type="term" value="C:vacuolar membrane"/>
    <property type="evidence" value="ECO:0007669"/>
    <property type="project" value="TreeGrafter"/>
</dbReference>
<evidence type="ECO:0000256" key="3">
    <source>
        <dbReference type="ARBA" id="ARBA00022448"/>
    </source>
</evidence>
<reference evidence="9" key="1">
    <citation type="journal article" date="2013" name="Genetics">
        <title>The draft genome and transcriptome of Panagrellus redivivus are shaped by the harsh demands of a free-living lifestyle.</title>
        <authorList>
            <person name="Srinivasan J."/>
            <person name="Dillman A.R."/>
            <person name="Macchietto M.G."/>
            <person name="Heikkinen L."/>
            <person name="Lakso M."/>
            <person name="Fracchia K.M."/>
            <person name="Antoshechkin I."/>
            <person name="Mortazavi A."/>
            <person name="Wong G."/>
            <person name="Sternberg P.W."/>
        </authorList>
    </citation>
    <scope>NUCLEOTIDE SEQUENCE [LARGE SCALE GENOMIC DNA]</scope>
    <source>
        <strain evidence="9">MT8872</strain>
    </source>
</reference>
<evidence type="ECO:0000313" key="9">
    <source>
        <dbReference type="Proteomes" id="UP000492821"/>
    </source>
</evidence>
<reference evidence="10" key="2">
    <citation type="submission" date="2020-10" db="UniProtKB">
        <authorList>
            <consortium name="WormBaseParasite"/>
        </authorList>
    </citation>
    <scope>IDENTIFICATION</scope>
</reference>
<dbReference type="Pfam" id="PF14938">
    <property type="entry name" value="SNAP"/>
    <property type="match status" value="1"/>
</dbReference>
<accession>A0A7E4UYW3</accession>
<dbReference type="PANTHER" id="PTHR13768:SF2">
    <property type="entry name" value="GAMMA-SOLUBLE NSF ATTACHMENT PROTEIN"/>
    <property type="match status" value="1"/>
</dbReference>
<dbReference type="Proteomes" id="UP000492821">
    <property type="component" value="Unassembled WGS sequence"/>
</dbReference>
<name>A0A7E4UYW3_PANRE</name>
<dbReference type="GO" id="GO:0016192">
    <property type="term" value="P:vesicle-mediated transport"/>
    <property type="evidence" value="ECO:0007669"/>
    <property type="project" value="UniProtKB-KW"/>
</dbReference>
<organism evidence="9 10">
    <name type="scientific">Panagrellus redivivus</name>
    <name type="common">Microworm</name>
    <dbReference type="NCBI Taxonomy" id="6233"/>
    <lineage>
        <taxon>Eukaryota</taxon>
        <taxon>Metazoa</taxon>
        <taxon>Ecdysozoa</taxon>
        <taxon>Nematoda</taxon>
        <taxon>Chromadorea</taxon>
        <taxon>Rhabditida</taxon>
        <taxon>Tylenchina</taxon>
        <taxon>Panagrolaimomorpha</taxon>
        <taxon>Panagrolaimoidea</taxon>
        <taxon>Panagrolaimidae</taxon>
        <taxon>Panagrellus</taxon>
    </lineage>
</organism>
<evidence type="ECO:0000256" key="7">
    <source>
        <dbReference type="ARBA" id="ARBA00040047"/>
    </source>
</evidence>
<comment type="subcellular location">
    <subcellularLocation>
        <location evidence="1">Membrane</location>
        <topology evidence="1">Peripheral membrane protein</topology>
    </subcellularLocation>
</comment>
<dbReference type="SUPFAM" id="SSF48452">
    <property type="entry name" value="TPR-like"/>
    <property type="match status" value="1"/>
</dbReference>
<dbReference type="GO" id="GO:0005483">
    <property type="term" value="F:soluble NSF attachment protein activity"/>
    <property type="evidence" value="ECO:0007669"/>
    <property type="project" value="TreeGrafter"/>
</dbReference>
<keyword evidence="5" id="KW-0653">Protein transport</keyword>
<keyword evidence="3" id="KW-0813">Transport</keyword>
<evidence type="ECO:0000256" key="4">
    <source>
        <dbReference type="ARBA" id="ARBA00022892"/>
    </source>
</evidence>
<dbReference type="PANTHER" id="PTHR13768">
    <property type="entry name" value="SOLUBLE NSF ATTACHMENT PROTEIN SNAP"/>
    <property type="match status" value="1"/>
</dbReference>
<dbReference type="WBParaSite" id="Pan_g14429.t1">
    <property type="protein sequence ID" value="Pan_g14429.t1"/>
    <property type="gene ID" value="Pan_g14429"/>
</dbReference>